<dbReference type="EMBL" id="HG677259">
    <property type="protein sequence ID" value="CDJ44538.1"/>
    <property type="molecule type" value="Genomic_DNA"/>
</dbReference>
<feature type="non-terminal residue" evidence="3">
    <location>
        <position position="295"/>
    </location>
</feature>
<accession>U6L5R5</accession>
<keyword evidence="4" id="KW-1185">Reference proteome</keyword>
<evidence type="ECO:0000256" key="1">
    <source>
        <dbReference type="ARBA" id="ARBA00022737"/>
    </source>
</evidence>
<dbReference type="RefSeq" id="XP_013235286.1">
    <property type="nucleotide sequence ID" value="XM_013379832.1"/>
</dbReference>
<dbReference type="OrthoDB" id="346538at2759"/>
<name>U6L5R5_EIMTE</name>
<dbReference type="SUPFAM" id="SSF48371">
    <property type="entry name" value="ARM repeat"/>
    <property type="match status" value="1"/>
</dbReference>
<evidence type="ECO:0000313" key="4">
    <source>
        <dbReference type="Proteomes" id="UP000030747"/>
    </source>
</evidence>
<dbReference type="GeneID" id="25257786"/>
<dbReference type="GO" id="GO:0010265">
    <property type="term" value="P:SCF complex assembly"/>
    <property type="evidence" value="ECO:0007669"/>
    <property type="project" value="InterPro"/>
</dbReference>
<keyword evidence="1" id="KW-0677">Repeat</keyword>
<dbReference type="VEuPathDB" id="ToxoDB:ETH2_1504200"/>
<keyword evidence="2" id="KW-0833">Ubl conjugation pathway</keyword>
<evidence type="ECO:0000256" key="2">
    <source>
        <dbReference type="ARBA" id="ARBA00022786"/>
    </source>
</evidence>
<dbReference type="InterPro" id="IPR039852">
    <property type="entry name" value="CAND1/CAND2"/>
</dbReference>
<gene>
    <name evidence="3" type="ORF">ETH_00043735</name>
</gene>
<reference evidence="3" key="1">
    <citation type="submission" date="2013-10" db="EMBL/GenBank/DDBJ databases">
        <title>Genomic analysis of the causative agents of coccidiosis in chickens.</title>
        <authorList>
            <person name="Reid A.J."/>
            <person name="Blake D."/>
            <person name="Billington K."/>
            <person name="Browne H."/>
            <person name="Dunn M."/>
            <person name="Hung S."/>
            <person name="Kawahara F."/>
            <person name="Miranda-Saavedra D."/>
            <person name="Mourier T."/>
            <person name="Nagra H."/>
            <person name="Otto T.D."/>
            <person name="Rawlings N."/>
            <person name="Sanchez A."/>
            <person name="Sanders M."/>
            <person name="Subramaniam C."/>
            <person name="Tay Y."/>
            <person name="Dear P."/>
            <person name="Doerig C."/>
            <person name="Gruber A."/>
            <person name="Parkinson J."/>
            <person name="Shirley M."/>
            <person name="Wan K.L."/>
            <person name="Berriman M."/>
            <person name="Tomley F."/>
            <person name="Pain A."/>
        </authorList>
    </citation>
    <scope>NUCLEOTIDE SEQUENCE [LARGE SCALE GENOMIC DNA]</scope>
    <source>
        <strain evidence="3">Houghton</strain>
    </source>
</reference>
<dbReference type="VEuPathDB" id="ToxoDB:ETH_00043735"/>
<dbReference type="InterPro" id="IPR016024">
    <property type="entry name" value="ARM-type_fold"/>
</dbReference>
<dbReference type="InterPro" id="IPR011989">
    <property type="entry name" value="ARM-like"/>
</dbReference>
<dbReference type="Proteomes" id="UP000030747">
    <property type="component" value="Unassembled WGS sequence"/>
</dbReference>
<protein>
    <recommendedName>
        <fullName evidence="5">HEAT repeat-containing protein</fullName>
    </recommendedName>
</protein>
<organism evidence="3 4">
    <name type="scientific">Eimeria tenella</name>
    <name type="common">Coccidian parasite</name>
    <dbReference type="NCBI Taxonomy" id="5802"/>
    <lineage>
        <taxon>Eukaryota</taxon>
        <taxon>Sar</taxon>
        <taxon>Alveolata</taxon>
        <taxon>Apicomplexa</taxon>
        <taxon>Conoidasida</taxon>
        <taxon>Coccidia</taxon>
        <taxon>Eucoccidiorida</taxon>
        <taxon>Eimeriorina</taxon>
        <taxon>Eimeriidae</taxon>
        <taxon>Eimeria</taxon>
    </lineage>
</organism>
<sequence length="295" mass="30883">MAARNSSVPHLLQQMEDIDLDKRLMAASDLAEAMINNPQGIGAAWEGRAATAFLQQLEDNSIDVQANAVRCLRSLLSSFSPGCLNSIFLFLGNKVKDSSSSFRHIHSTCLRSLMLELPPSISSPVVSVLMTPLVEGIRSSNEFVRHDSLDILGDILSSKEAAAEDAAAVAAAATAAVAAADKELFLNLRQLLSTRPITARKAARCIGGLAATLPADELSALVCELMNCCCLAVGPLEALAEVTRHCSSSSSSSSGSSSSSSSDGGSRSFPALLPSICLFLYRAIAAILKAEESAA</sequence>
<dbReference type="PANTHER" id="PTHR12696">
    <property type="entry name" value="TIP120"/>
    <property type="match status" value="1"/>
</dbReference>
<evidence type="ECO:0000313" key="3">
    <source>
        <dbReference type="EMBL" id="CDJ44538.1"/>
    </source>
</evidence>
<proteinExistence type="predicted"/>
<evidence type="ECO:0008006" key="5">
    <source>
        <dbReference type="Google" id="ProtNLM"/>
    </source>
</evidence>
<dbReference type="AlphaFoldDB" id="U6L5R5"/>
<dbReference type="Gene3D" id="1.25.10.10">
    <property type="entry name" value="Leucine-rich Repeat Variant"/>
    <property type="match status" value="1"/>
</dbReference>
<reference evidence="3" key="2">
    <citation type="submission" date="2013-10" db="EMBL/GenBank/DDBJ databases">
        <authorList>
            <person name="Aslett M."/>
        </authorList>
    </citation>
    <scope>NUCLEOTIDE SEQUENCE [LARGE SCALE GENOMIC DNA]</scope>
    <source>
        <strain evidence="3">Houghton</strain>
    </source>
</reference>